<keyword evidence="6" id="KW-0067">ATP-binding</keyword>
<dbReference type="SUPFAM" id="SSF55681">
    <property type="entry name" value="Class II aaRS and biotin synthetases"/>
    <property type="match status" value="1"/>
</dbReference>
<evidence type="ECO:0000256" key="3">
    <source>
        <dbReference type="ARBA" id="ARBA00012367"/>
    </source>
</evidence>
<keyword evidence="10" id="KW-1185">Reference proteome</keyword>
<dbReference type="Pfam" id="PF10437">
    <property type="entry name" value="Lip_prot_lig_C"/>
    <property type="match status" value="1"/>
</dbReference>
<gene>
    <name evidence="9" type="ORF">HMP0721_0311</name>
</gene>
<dbReference type="InterPro" id="IPR045864">
    <property type="entry name" value="aa-tRNA-synth_II/BPL/LPL"/>
</dbReference>
<name>E6ME78_9FIRM</name>
<keyword evidence="4 9" id="KW-0436">Ligase</keyword>
<dbReference type="Pfam" id="PF21948">
    <property type="entry name" value="LplA-B_cat"/>
    <property type="match status" value="1"/>
</dbReference>
<dbReference type="GO" id="GO:0005524">
    <property type="term" value="F:ATP binding"/>
    <property type="evidence" value="ECO:0007669"/>
    <property type="project" value="UniProtKB-KW"/>
</dbReference>
<evidence type="ECO:0000256" key="7">
    <source>
        <dbReference type="ARBA" id="ARBA00048037"/>
    </source>
</evidence>
<comment type="catalytic activity">
    <reaction evidence="7">
        <text>L-lysyl-[lipoyl-carrier protein] + (R)-lipoate + ATP = N(6)-[(R)-lipoyl]-L-lysyl-[lipoyl-carrier protein] + AMP + diphosphate + H(+)</text>
        <dbReference type="Rhea" id="RHEA:49288"/>
        <dbReference type="Rhea" id="RHEA-COMP:10500"/>
        <dbReference type="Rhea" id="RHEA-COMP:10502"/>
        <dbReference type="ChEBI" id="CHEBI:15378"/>
        <dbReference type="ChEBI" id="CHEBI:29969"/>
        <dbReference type="ChEBI" id="CHEBI:30616"/>
        <dbReference type="ChEBI" id="CHEBI:33019"/>
        <dbReference type="ChEBI" id="CHEBI:83088"/>
        <dbReference type="ChEBI" id="CHEBI:83099"/>
        <dbReference type="ChEBI" id="CHEBI:456215"/>
        <dbReference type="EC" id="6.3.1.20"/>
    </reaction>
</comment>
<proteinExistence type="predicted"/>
<dbReference type="HOGENOM" id="CLU_022986_0_2_9"/>
<sequence length="330" mass="37957">MLDFATYLETDSVDPRYNLAYEEYMLCHRKAENVLILWQNDNTIVVGQNQITATEINRSYVEKHHIHVVRRTTGGGAVYHDLGNLNYSFITTQNHLERMTFAQFTEPIINALEALGIHAEATGRNDIVISGHKVSGTAQRVQGNRILHHGTLLFRTDKRVAEKALCTDPNKFRGKRSNSVRSRIGNISDFLDQEMTLQAFWDHLKKFLGGNGFTRSEPTVEELAGIARLKKEKYDRWEWNFGKSPKFEFQQKKYWDGGILDVRLNVENGFLKDLHFYGDFLSTKPVSEVSAQLIGIPYKRQACEARFELLDIPAYFGTISKKEILQTMFE</sequence>
<dbReference type="Gene3D" id="3.30.930.10">
    <property type="entry name" value="Bira Bifunctional Protein, Domain 2"/>
    <property type="match status" value="1"/>
</dbReference>
<dbReference type="Proteomes" id="UP000004754">
    <property type="component" value="Unassembled WGS sequence"/>
</dbReference>
<feature type="domain" description="BPL/LPL catalytic" evidence="8">
    <location>
        <begin position="29"/>
        <end position="212"/>
    </location>
</feature>
<organism evidence="9 10">
    <name type="scientific">Pseudoramibacter alactolyticus ATCC 23263</name>
    <dbReference type="NCBI Taxonomy" id="887929"/>
    <lineage>
        <taxon>Bacteria</taxon>
        <taxon>Bacillati</taxon>
        <taxon>Bacillota</taxon>
        <taxon>Clostridia</taxon>
        <taxon>Eubacteriales</taxon>
        <taxon>Eubacteriaceae</taxon>
        <taxon>Pseudoramibacter</taxon>
    </lineage>
</organism>
<evidence type="ECO:0000256" key="5">
    <source>
        <dbReference type="ARBA" id="ARBA00022741"/>
    </source>
</evidence>
<comment type="pathway">
    <text evidence="2">Protein modification; protein lipoylation via exogenous pathway; protein N(6)-(lipoyl)lysine from lipoate: step 1/2.</text>
</comment>
<evidence type="ECO:0000256" key="4">
    <source>
        <dbReference type="ARBA" id="ARBA00022598"/>
    </source>
</evidence>
<dbReference type="GO" id="GO:0009249">
    <property type="term" value="P:protein lipoylation"/>
    <property type="evidence" value="ECO:0007669"/>
    <property type="project" value="InterPro"/>
</dbReference>
<accession>E6ME78</accession>
<dbReference type="InterPro" id="IPR004143">
    <property type="entry name" value="BPL_LPL_catalytic"/>
</dbReference>
<dbReference type="GO" id="GO:0016979">
    <property type="term" value="F:lipoate-protein ligase activity"/>
    <property type="evidence" value="ECO:0007669"/>
    <property type="project" value="UniProtKB-EC"/>
</dbReference>
<protein>
    <recommendedName>
        <fullName evidence="3">lipoate--protein ligase</fullName>
        <ecNumber evidence="3">6.3.1.20</ecNumber>
    </recommendedName>
</protein>
<dbReference type="eggNOG" id="COG0095">
    <property type="taxonomic scope" value="Bacteria"/>
</dbReference>
<dbReference type="EMBL" id="AEQN01000006">
    <property type="protein sequence ID" value="EFV02625.1"/>
    <property type="molecule type" value="Genomic_DNA"/>
</dbReference>
<evidence type="ECO:0000259" key="8">
    <source>
        <dbReference type="PROSITE" id="PS51733"/>
    </source>
</evidence>
<keyword evidence="5" id="KW-0547">Nucleotide-binding</keyword>
<dbReference type="AlphaFoldDB" id="E6ME78"/>
<dbReference type="OrthoDB" id="9788148at2"/>
<dbReference type="PANTHER" id="PTHR12561:SF3">
    <property type="entry name" value="LIPOYLTRANSFERASE 1, MITOCHONDRIAL"/>
    <property type="match status" value="1"/>
</dbReference>
<comment type="pathway">
    <text evidence="1">Protein modification; protein lipoylation via exogenous pathway; protein N(6)-(lipoyl)lysine from lipoate: step 2/2.</text>
</comment>
<dbReference type="STRING" id="887929.HMP0721_0311"/>
<dbReference type="InterPro" id="IPR004562">
    <property type="entry name" value="LipoylTrfase_LipoateP_Ligase"/>
</dbReference>
<keyword evidence="9" id="KW-0808">Transferase</keyword>
<dbReference type="NCBIfam" id="TIGR00545">
    <property type="entry name" value="lipoyltrans"/>
    <property type="match status" value="1"/>
</dbReference>
<evidence type="ECO:0000256" key="1">
    <source>
        <dbReference type="ARBA" id="ARBA00005085"/>
    </source>
</evidence>
<dbReference type="PANTHER" id="PTHR12561">
    <property type="entry name" value="LIPOATE-PROTEIN LIGASE"/>
    <property type="match status" value="1"/>
</dbReference>
<dbReference type="RefSeq" id="WP_006597730.1">
    <property type="nucleotide sequence ID" value="NZ_GL622359.1"/>
</dbReference>
<dbReference type="GO" id="GO:0017118">
    <property type="term" value="F:lipoyltransferase activity"/>
    <property type="evidence" value="ECO:0007669"/>
    <property type="project" value="TreeGrafter"/>
</dbReference>
<evidence type="ECO:0000256" key="2">
    <source>
        <dbReference type="ARBA" id="ARBA00005124"/>
    </source>
</evidence>
<dbReference type="Gene3D" id="3.30.390.50">
    <property type="entry name" value="CO dehydrogenase flavoprotein, C-terminal domain"/>
    <property type="match status" value="1"/>
</dbReference>
<dbReference type="InterPro" id="IPR019491">
    <property type="entry name" value="Lipoate_protein_ligase_C"/>
</dbReference>
<dbReference type="SUPFAM" id="SSF82649">
    <property type="entry name" value="SufE/NifU"/>
    <property type="match status" value="1"/>
</dbReference>
<dbReference type="EC" id="6.3.1.20" evidence="3"/>
<reference evidence="9 10" key="1">
    <citation type="submission" date="2010-12" db="EMBL/GenBank/DDBJ databases">
        <authorList>
            <person name="Muzny D."/>
            <person name="Qin X."/>
            <person name="Deng J."/>
            <person name="Jiang H."/>
            <person name="Liu Y."/>
            <person name="Qu J."/>
            <person name="Song X.-Z."/>
            <person name="Zhang L."/>
            <person name="Thornton R."/>
            <person name="Coyle M."/>
            <person name="Francisco L."/>
            <person name="Jackson L."/>
            <person name="Javaid M."/>
            <person name="Korchina V."/>
            <person name="Kovar C."/>
            <person name="Mata R."/>
            <person name="Mathew T."/>
            <person name="Ngo R."/>
            <person name="Nguyen L."/>
            <person name="Nguyen N."/>
            <person name="Okwuonu G."/>
            <person name="Ongeri F."/>
            <person name="Pham C."/>
            <person name="Simmons D."/>
            <person name="Wilczek-Boney K."/>
            <person name="Hale W."/>
            <person name="Jakkamsetti A."/>
            <person name="Pham P."/>
            <person name="Ruth R."/>
            <person name="San Lucas F."/>
            <person name="Warren J."/>
            <person name="Zhang J."/>
            <person name="Zhao Z."/>
            <person name="Zhou C."/>
            <person name="Zhu D."/>
            <person name="Lee S."/>
            <person name="Bess C."/>
            <person name="Blankenburg K."/>
            <person name="Forbes L."/>
            <person name="Fu Q."/>
            <person name="Gubbala S."/>
            <person name="Hirani K."/>
            <person name="Jayaseelan J.C."/>
            <person name="Lara F."/>
            <person name="Munidasa M."/>
            <person name="Palculict T."/>
            <person name="Patil S."/>
            <person name="Pu L.-L."/>
            <person name="Saada N."/>
            <person name="Tang L."/>
            <person name="Weissenberger G."/>
            <person name="Zhu Y."/>
            <person name="Hemphill L."/>
            <person name="Shang Y."/>
            <person name="Youmans B."/>
            <person name="Ayvaz T."/>
            <person name="Ross M."/>
            <person name="Santibanez J."/>
            <person name="Aqrawi P."/>
            <person name="Gross S."/>
            <person name="Joshi V."/>
            <person name="Fowler G."/>
            <person name="Nazareth L."/>
            <person name="Reid J."/>
            <person name="Worley K."/>
            <person name="Petrosino J."/>
            <person name="Highlander S."/>
            <person name="Gibbs R."/>
        </authorList>
    </citation>
    <scope>NUCLEOTIDE SEQUENCE [LARGE SCALE GENOMIC DNA]</scope>
    <source>
        <strain evidence="9 10">ATCC 23263</strain>
    </source>
</reference>
<evidence type="ECO:0000256" key="6">
    <source>
        <dbReference type="ARBA" id="ARBA00022840"/>
    </source>
</evidence>
<dbReference type="UniPathway" id="UPA00537">
    <property type="reaction ID" value="UER00594"/>
</dbReference>
<evidence type="ECO:0000313" key="10">
    <source>
        <dbReference type="Proteomes" id="UP000004754"/>
    </source>
</evidence>
<comment type="caution">
    <text evidence="9">The sequence shown here is derived from an EMBL/GenBank/DDBJ whole genome shotgun (WGS) entry which is preliminary data.</text>
</comment>
<evidence type="ECO:0000313" key="9">
    <source>
        <dbReference type="EMBL" id="EFV02625.1"/>
    </source>
</evidence>
<dbReference type="PROSITE" id="PS51733">
    <property type="entry name" value="BPL_LPL_CATALYTIC"/>
    <property type="match status" value="1"/>
</dbReference>
<dbReference type="CDD" id="cd16443">
    <property type="entry name" value="LplA"/>
    <property type="match status" value="1"/>
</dbReference>
<dbReference type="GO" id="GO:0005737">
    <property type="term" value="C:cytoplasm"/>
    <property type="evidence" value="ECO:0007669"/>
    <property type="project" value="TreeGrafter"/>
</dbReference>